<organism evidence="7 8">
    <name type="scientific">Pyxicephalus adspersus</name>
    <name type="common">African bullfrog</name>
    <dbReference type="NCBI Taxonomy" id="30357"/>
    <lineage>
        <taxon>Eukaryota</taxon>
        <taxon>Metazoa</taxon>
        <taxon>Chordata</taxon>
        <taxon>Craniata</taxon>
        <taxon>Vertebrata</taxon>
        <taxon>Euteleostomi</taxon>
        <taxon>Amphibia</taxon>
        <taxon>Batrachia</taxon>
        <taxon>Anura</taxon>
        <taxon>Neobatrachia</taxon>
        <taxon>Ranoidea</taxon>
        <taxon>Pyxicephalidae</taxon>
        <taxon>Pyxicephalinae</taxon>
        <taxon>Pyxicephalus</taxon>
    </lineage>
</organism>
<dbReference type="InterPro" id="IPR000884">
    <property type="entry name" value="TSP1_rpt"/>
</dbReference>
<proteinExistence type="predicted"/>
<evidence type="ECO:0000256" key="1">
    <source>
        <dbReference type="ARBA" id="ARBA00004613"/>
    </source>
</evidence>
<dbReference type="PRINTS" id="PR01705">
    <property type="entry name" value="TSP1REPEAT"/>
</dbReference>
<comment type="caution">
    <text evidence="7">The sequence shown here is derived from an EMBL/GenBank/DDBJ whole genome shotgun (WGS) entry which is preliminary data.</text>
</comment>
<dbReference type="PANTHER" id="PTHR22906:SF43">
    <property type="entry name" value="PROPERDIN"/>
    <property type="match status" value="1"/>
</dbReference>
<evidence type="ECO:0000313" key="8">
    <source>
        <dbReference type="Proteomes" id="UP001181693"/>
    </source>
</evidence>
<dbReference type="Proteomes" id="UP001181693">
    <property type="component" value="Unassembled WGS sequence"/>
</dbReference>
<keyword evidence="8" id="KW-1185">Reference proteome</keyword>
<keyword evidence="2" id="KW-0964">Secreted</keyword>
<dbReference type="SMART" id="SM00209">
    <property type="entry name" value="TSP1"/>
    <property type="match status" value="6"/>
</dbReference>
<dbReference type="InterPro" id="IPR049536">
    <property type="entry name" value="CFP_TSR-0"/>
</dbReference>
<keyword evidence="4" id="KW-0677">Repeat</keyword>
<evidence type="ECO:0000256" key="2">
    <source>
        <dbReference type="ARBA" id="ARBA00022525"/>
    </source>
</evidence>
<accession>A0AAV2ZS55</accession>
<reference evidence="7" key="1">
    <citation type="thesis" date="2020" institute="ProQuest LLC" country="789 East Eisenhower Parkway, Ann Arbor, MI, USA">
        <title>Comparative Genomics and Chromosome Evolution.</title>
        <authorList>
            <person name="Mudd A.B."/>
        </authorList>
    </citation>
    <scope>NUCLEOTIDE SEQUENCE</scope>
    <source>
        <strain evidence="7">1538</strain>
        <tissue evidence="7">Blood</tissue>
    </source>
</reference>
<dbReference type="Pfam" id="PF00090">
    <property type="entry name" value="TSP_1"/>
    <property type="match status" value="4"/>
</dbReference>
<comment type="subcellular location">
    <subcellularLocation>
        <location evidence="1">Secreted</location>
    </subcellularLocation>
</comment>
<dbReference type="InterPro" id="IPR036383">
    <property type="entry name" value="TSP1_rpt_sf"/>
</dbReference>
<dbReference type="PROSITE" id="PS50092">
    <property type="entry name" value="TSP1"/>
    <property type="match status" value="6"/>
</dbReference>
<dbReference type="EMBL" id="DYDO01000007">
    <property type="protein sequence ID" value="DBA21270.1"/>
    <property type="molecule type" value="Genomic_DNA"/>
</dbReference>
<dbReference type="Pfam" id="PF18487">
    <property type="entry name" value="TSR"/>
    <property type="match status" value="1"/>
</dbReference>
<feature type="chain" id="PRO_5044714397" description="Properdin" evidence="6">
    <location>
        <begin position="33"/>
        <end position="461"/>
    </location>
</feature>
<evidence type="ECO:0000256" key="3">
    <source>
        <dbReference type="ARBA" id="ARBA00022729"/>
    </source>
</evidence>
<dbReference type="Gene3D" id="2.20.100.10">
    <property type="entry name" value="Thrombospondin type-1 (TSP1) repeat"/>
    <property type="match status" value="6"/>
</dbReference>
<evidence type="ECO:0000256" key="6">
    <source>
        <dbReference type="SAM" id="SignalP"/>
    </source>
</evidence>
<dbReference type="FunFam" id="2.20.100.10:FF:000001">
    <property type="entry name" value="semaphorin-5A isoform X1"/>
    <property type="match status" value="2"/>
</dbReference>
<dbReference type="InterPro" id="IPR054019">
    <property type="entry name" value="CFP_TSR_C"/>
</dbReference>
<evidence type="ECO:0000313" key="7">
    <source>
        <dbReference type="EMBL" id="DBA21269.1"/>
    </source>
</evidence>
<dbReference type="SUPFAM" id="SSF82895">
    <property type="entry name" value="TSP-1 type 1 repeat"/>
    <property type="match status" value="6"/>
</dbReference>
<feature type="signal peptide" evidence="6">
    <location>
        <begin position="1"/>
        <end position="32"/>
    </location>
</feature>
<protein>
    <recommendedName>
        <fullName evidence="9">Properdin</fullName>
    </recommendedName>
</protein>
<gene>
    <name evidence="7" type="ORF">GDO54_017941</name>
</gene>
<evidence type="ECO:0008006" key="9">
    <source>
        <dbReference type="Google" id="ProtNLM"/>
    </source>
</evidence>
<dbReference type="PANTHER" id="PTHR22906">
    <property type="entry name" value="PROPERDIN"/>
    <property type="match status" value="1"/>
</dbReference>
<keyword evidence="3 6" id="KW-0732">Signal</keyword>
<keyword evidence="5" id="KW-1015">Disulfide bond</keyword>
<dbReference type="Pfam" id="PF22195">
    <property type="entry name" value="TSP1_CFP_C"/>
    <property type="match status" value="1"/>
</dbReference>
<dbReference type="EMBL" id="DYDO01000007">
    <property type="protein sequence ID" value="DBA21269.1"/>
    <property type="molecule type" value="Genomic_DNA"/>
</dbReference>
<name>A0AAV2ZS55_PYXAD</name>
<evidence type="ECO:0000256" key="5">
    <source>
        <dbReference type="ARBA" id="ARBA00023157"/>
    </source>
</evidence>
<dbReference type="AlphaFoldDB" id="A0AAV2ZS55"/>
<sequence>MRVLKGEVNTMAPQSLFVLLTAGILVVHRATADDVLCYAEVNMVTGECQDYLGEGVSHLDCCLNIKYAFKRDPLSPCQACRPAEWSQWGEWSPCTVSCQQGVQQRQRVCIGQGACQGGSLEVRACSLQDCCPQSGGWSQWSSWSQCSVTCEKGQRKRTRQCNNPPPLCGASCHGKAEEVEHCDTSQICPTHGQWGNWGGWSQCSSSCIIEGSGKFPTQPRFRECDNPNPSISPRGNPCPGSNRDSRDCTSLPFCPVDGQWGAWQKDSECSVTCGVGRIAQKRSCDSPAPKHGGKYCVGSPTRHNICNTQVPCPIDGSWTDWDEWSECKRLSGDAVKCSSRAALQYRKRHCVGTDHEGKWCEGEARESRSCYNIDGCPLREPGYWTEWSQWGLCSSPCGQSERKRFRECLPTYPDYPPVVEGATKIAETFFWGKPKYKCAEVDGQTLKVQETEECKNTPPCT</sequence>
<evidence type="ECO:0000256" key="4">
    <source>
        <dbReference type="ARBA" id="ARBA00022737"/>
    </source>
</evidence>
<dbReference type="InterPro" id="IPR052065">
    <property type="entry name" value="Compl_asym_regulator"/>
</dbReference>